<dbReference type="Proteomes" id="UP000439903">
    <property type="component" value="Unassembled WGS sequence"/>
</dbReference>
<proteinExistence type="predicted"/>
<gene>
    <name evidence="1" type="ORF">F8M41_002815</name>
</gene>
<dbReference type="EMBL" id="WTPW01000125">
    <property type="protein sequence ID" value="KAF0544486.1"/>
    <property type="molecule type" value="Genomic_DNA"/>
</dbReference>
<comment type="caution">
    <text evidence="1">The sequence shown here is derived from an EMBL/GenBank/DDBJ whole genome shotgun (WGS) entry which is preliminary data.</text>
</comment>
<protein>
    <submittedName>
        <fullName evidence="1">Uncharacterized protein</fullName>
    </submittedName>
</protein>
<name>A0A8H4AYC1_GIGMA</name>
<sequence>MRCPTNKMKSTNPAKFFFVNLESKSSCSRRCHRRSYCRRCHRRSYCRRCHRRRCRRLRYCRRCYCRFTHMIWI</sequence>
<evidence type="ECO:0000313" key="2">
    <source>
        <dbReference type="Proteomes" id="UP000439903"/>
    </source>
</evidence>
<dbReference type="AlphaFoldDB" id="A0A8H4AYC1"/>
<evidence type="ECO:0000313" key="1">
    <source>
        <dbReference type="EMBL" id="KAF0544486.1"/>
    </source>
</evidence>
<accession>A0A8H4AYC1</accession>
<keyword evidence="2" id="KW-1185">Reference proteome</keyword>
<reference evidence="1 2" key="1">
    <citation type="journal article" date="2019" name="Environ. Microbiol.">
        <title>At the nexus of three kingdoms: the genome of the mycorrhizal fungus Gigaspora margarita provides insights into plant, endobacterial and fungal interactions.</title>
        <authorList>
            <person name="Venice F."/>
            <person name="Ghignone S."/>
            <person name="Salvioli di Fossalunga A."/>
            <person name="Amselem J."/>
            <person name="Novero M."/>
            <person name="Xianan X."/>
            <person name="Sedzielewska Toro K."/>
            <person name="Morin E."/>
            <person name="Lipzen A."/>
            <person name="Grigoriev I.V."/>
            <person name="Henrissat B."/>
            <person name="Martin F.M."/>
            <person name="Bonfante P."/>
        </authorList>
    </citation>
    <scope>NUCLEOTIDE SEQUENCE [LARGE SCALE GENOMIC DNA]</scope>
    <source>
        <strain evidence="1 2">BEG34</strain>
    </source>
</reference>
<organism evidence="1 2">
    <name type="scientific">Gigaspora margarita</name>
    <dbReference type="NCBI Taxonomy" id="4874"/>
    <lineage>
        <taxon>Eukaryota</taxon>
        <taxon>Fungi</taxon>
        <taxon>Fungi incertae sedis</taxon>
        <taxon>Mucoromycota</taxon>
        <taxon>Glomeromycotina</taxon>
        <taxon>Glomeromycetes</taxon>
        <taxon>Diversisporales</taxon>
        <taxon>Gigasporaceae</taxon>
        <taxon>Gigaspora</taxon>
    </lineage>
</organism>